<evidence type="ECO:0000256" key="1">
    <source>
        <dbReference type="ARBA" id="ARBA00022448"/>
    </source>
</evidence>
<protein>
    <recommendedName>
        <fullName evidence="9">RILP-like protein homolog</fullName>
    </recommendedName>
</protein>
<dbReference type="Pfam" id="PF11461">
    <property type="entry name" value="RILP"/>
    <property type="match status" value="1"/>
</dbReference>
<feature type="coiled-coil region" evidence="4">
    <location>
        <begin position="95"/>
        <end position="280"/>
    </location>
</feature>
<dbReference type="GO" id="GO:0036064">
    <property type="term" value="C:ciliary basal body"/>
    <property type="evidence" value="ECO:0007669"/>
    <property type="project" value="TreeGrafter"/>
</dbReference>
<dbReference type="PANTHER" id="PTHR21502:SF4">
    <property type="entry name" value="RILP-LIKE PROTEIN HOMOLOG"/>
    <property type="match status" value="1"/>
</dbReference>
<proteinExistence type="predicted"/>
<dbReference type="EMBL" id="HACA01008134">
    <property type="protein sequence ID" value="CDW25495.1"/>
    <property type="molecule type" value="Transcribed_RNA"/>
</dbReference>
<dbReference type="GO" id="GO:0051959">
    <property type="term" value="F:dynein light intermediate chain binding"/>
    <property type="evidence" value="ECO:0007669"/>
    <property type="project" value="TreeGrafter"/>
</dbReference>
<dbReference type="GeneID" id="121125861"/>
<evidence type="ECO:0000259" key="7">
    <source>
        <dbReference type="PROSITE" id="PS51777"/>
    </source>
</evidence>
<dbReference type="Gene3D" id="1.20.58.1770">
    <property type="match status" value="1"/>
</dbReference>
<dbReference type="Pfam" id="PF09744">
    <property type="entry name" value="RH1"/>
    <property type="match status" value="1"/>
</dbReference>
<feature type="region of interest" description="Disordered" evidence="5">
    <location>
        <begin position="322"/>
        <end position="354"/>
    </location>
</feature>
<dbReference type="CDD" id="cd14445">
    <property type="entry name" value="RILP-like"/>
    <property type="match status" value="1"/>
</dbReference>
<reference evidence="8" key="1">
    <citation type="submission" date="2014-05" db="EMBL/GenBank/DDBJ databases">
        <authorList>
            <person name="Chronopoulou M."/>
        </authorList>
    </citation>
    <scope>NUCLEOTIDE SEQUENCE</scope>
    <source>
        <tissue evidence="8">Whole organism</tissue>
    </source>
</reference>
<dbReference type="GO" id="GO:0005737">
    <property type="term" value="C:cytoplasm"/>
    <property type="evidence" value="ECO:0007669"/>
    <property type="project" value="TreeGrafter"/>
</dbReference>
<dbReference type="InterPro" id="IPR034744">
    <property type="entry name" value="RH2"/>
</dbReference>
<keyword evidence="3 4" id="KW-0175">Coiled coil</keyword>
<accession>A0A0K2TI65</accession>
<feature type="compositionally biased region" description="Acidic residues" evidence="5">
    <location>
        <begin position="324"/>
        <end position="333"/>
    </location>
</feature>
<dbReference type="GO" id="GO:0015031">
    <property type="term" value="P:protein transport"/>
    <property type="evidence" value="ECO:0007669"/>
    <property type="project" value="UniProtKB-KW"/>
</dbReference>
<dbReference type="PANTHER" id="PTHR21502">
    <property type="entry name" value="ZINC FINGER PROTEIN DZIP1"/>
    <property type="match status" value="1"/>
</dbReference>
<evidence type="ECO:0000313" key="8">
    <source>
        <dbReference type="EMBL" id="CDW25495.1"/>
    </source>
</evidence>
<dbReference type="GO" id="GO:0046983">
    <property type="term" value="F:protein dimerization activity"/>
    <property type="evidence" value="ECO:0007669"/>
    <property type="project" value="InterPro"/>
</dbReference>
<dbReference type="OrthoDB" id="10069524at2759"/>
<dbReference type="PROSITE" id="PS51777">
    <property type="entry name" value="RH2"/>
    <property type="match status" value="1"/>
</dbReference>
<dbReference type="InterPro" id="IPR051241">
    <property type="entry name" value="DZIP_RILPL"/>
</dbReference>
<name>A0A0K2TI65_LEPSM</name>
<dbReference type="RefSeq" id="XP_040577038.1">
    <property type="nucleotide sequence ID" value="XM_040721104.2"/>
</dbReference>
<feature type="domain" description="RH1" evidence="6">
    <location>
        <begin position="1"/>
        <end position="83"/>
    </location>
</feature>
<organism evidence="8">
    <name type="scientific">Lepeophtheirus salmonis</name>
    <name type="common">Salmon louse</name>
    <name type="synonym">Caligus salmonis</name>
    <dbReference type="NCBI Taxonomy" id="72036"/>
    <lineage>
        <taxon>Eukaryota</taxon>
        <taxon>Metazoa</taxon>
        <taxon>Ecdysozoa</taxon>
        <taxon>Arthropoda</taxon>
        <taxon>Crustacea</taxon>
        <taxon>Multicrustacea</taxon>
        <taxon>Hexanauplia</taxon>
        <taxon>Copepoda</taxon>
        <taxon>Siphonostomatoida</taxon>
        <taxon>Caligidae</taxon>
        <taxon>Lepeophtheirus</taxon>
    </lineage>
</organism>
<evidence type="ECO:0000256" key="5">
    <source>
        <dbReference type="SAM" id="MobiDB-lite"/>
    </source>
</evidence>
<dbReference type="SUPFAM" id="SSF161256">
    <property type="entry name" value="RILP dimerisation region"/>
    <property type="match status" value="1"/>
</dbReference>
<dbReference type="Gene3D" id="6.10.230.10">
    <property type="match status" value="1"/>
</dbReference>
<evidence type="ECO:0000259" key="6">
    <source>
        <dbReference type="PROSITE" id="PS51776"/>
    </source>
</evidence>
<keyword evidence="1" id="KW-0813">Transport</keyword>
<dbReference type="GO" id="GO:0060271">
    <property type="term" value="P:cilium assembly"/>
    <property type="evidence" value="ECO:0007669"/>
    <property type="project" value="TreeGrafter"/>
</dbReference>
<sequence length="417" mass="48364">MFSTRDMSVLDVYDVAADIGKDFERLIDLHGIENVEGLMQKVISVLEHLETAADKRADEDTTIESLQSTIKHFELIELKKNEERILQSKELEEIEEHYKQETQDLLATVKRLRDETRKLQSSLTEATERDSAFSEEDSYFEVELVNRLQNVIEKQRIEIKSLDQKILDLKTENEEVKIQNEKTASCVKEARRKNRSTQLQMHLLLDERAELTAKVHDQSREMQHLLRQLGQATAECQDLNEASELKDNDPNRPRFSLQELRDILHERNSLKAKISDLEDELNLYRPQEDSGFSSHHLKKNPINNADDDCMEALFLDYGEKKDENVEEEEEEDHINDFDLPVQGPLPEDPEDAPWRKKESGIRKLFHRVFGKVLPNSNPSSTQITSRIDIPSTATRPSNNNTVLINNFGRSLTKYSLR</sequence>
<dbReference type="CTD" id="31090"/>
<evidence type="ECO:0000256" key="4">
    <source>
        <dbReference type="SAM" id="Coils"/>
    </source>
</evidence>
<dbReference type="GO" id="GO:0031267">
    <property type="term" value="F:small GTPase binding"/>
    <property type="evidence" value="ECO:0007669"/>
    <property type="project" value="TreeGrafter"/>
</dbReference>
<dbReference type="KEGG" id="lsm:121125861"/>
<evidence type="ECO:0008006" key="9">
    <source>
        <dbReference type="Google" id="ProtNLM"/>
    </source>
</evidence>
<evidence type="ECO:0000256" key="2">
    <source>
        <dbReference type="ARBA" id="ARBA00022927"/>
    </source>
</evidence>
<feature type="domain" description="RH2" evidence="7">
    <location>
        <begin position="252"/>
        <end position="364"/>
    </location>
</feature>
<dbReference type="AlphaFoldDB" id="A0A0K2TI65"/>
<dbReference type="InterPro" id="IPR034743">
    <property type="entry name" value="RH1"/>
</dbReference>
<keyword evidence="2" id="KW-0653">Protein transport</keyword>
<dbReference type="InterPro" id="IPR021563">
    <property type="entry name" value="RILP_dimer"/>
</dbReference>
<dbReference type="PROSITE" id="PS51776">
    <property type="entry name" value="RH1"/>
    <property type="match status" value="1"/>
</dbReference>
<evidence type="ECO:0000256" key="3">
    <source>
        <dbReference type="ARBA" id="ARBA00023054"/>
    </source>
</evidence>